<comment type="cofactor">
    <cofactor evidence="2">
        <name>Mg(2+)</name>
        <dbReference type="ChEBI" id="CHEBI:18420"/>
    </cofactor>
</comment>
<dbReference type="InterPro" id="IPR005845">
    <property type="entry name" value="A-D-PHexomutase_a/b/a-II"/>
</dbReference>
<keyword evidence="17" id="KW-1185">Reference proteome</keyword>
<evidence type="ECO:0000259" key="13">
    <source>
        <dbReference type="Pfam" id="PF02878"/>
    </source>
</evidence>
<dbReference type="Gene3D" id="3.40.120.10">
    <property type="entry name" value="Alpha-D-Glucose-1,6-Bisphosphate, subunit A, domain 3"/>
    <property type="match status" value="3"/>
</dbReference>
<evidence type="ECO:0000256" key="8">
    <source>
        <dbReference type="ARBA" id="ARBA00022842"/>
    </source>
</evidence>
<keyword evidence="7" id="KW-0479">Metal-binding</keyword>
<dbReference type="InterPro" id="IPR036900">
    <property type="entry name" value="A-D-PHexomutase_C_sf"/>
</dbReference>
<dbReference type="InterPro" id="IPR005844">
    <property type="entry name" value="A-D-PHexomutase_a/b/a-I"/>
</dbReference>
<comment type="pathway">
    <text evidence="3">Nucleotide-sugar biosynthesis; GDP-alpha-D-mannose biosynthesis; alpha-D-mannose 1-phosphate from D-fructose 6-phosphate: step 2/2.</text>
</comment>
<evidence type="ECO:0000259" key="14">
    <source>
        <dbReference type="Pfam" id="PF02879"/>
    </source>
</evidence>
<dbReference type="SUPFAM" id="SSF55957">
    <property type="entry name" value="Phosphoglucomutase, C-terminal domain"/>
    <property type="match status" value="1"/>
</dbReference>
<dbReference type="Gene3D" id="3.30.310.50">
    <property type="entry name" value="Alpha-D-phosphohexomutase, C-terminal domain"/>
    <property type="match status" value="1"/>
</dbReference>
<evidence type="ECO:0000313" key="17">
    <source>
        <dbReference type="Proteomes" id="UP000569732"/>
    </source>
</evidence>
<dbReference type="Pfam" id="PF02880">
    <property type="entry name" value="PGM_PMM_III"/>
    <property type="match status" value="1"/>
</dbReference>
<comment type="catalytic activity">
    <reaction evidence="1">
        <text>alpha-D-mannose 1-phosphate = D-mannose 6-phosphate</text>
        <dbReference type="Rhea" id="RHEA:11140"/>
        <dbReference type="ChEBI" id="CHEBI:58409"/>
        <dbReference type="ChEBI" id="CHEBI:58735"/>
        <dbReference type="EC" id="5.4.2.8"/>
    </reaction>
</comment>
<comment type="caution">
    <text evidence="16">The sequence shown here is derived from an EMBL/GenBank/DDBJ whole genome shotgun (WGS) entry which is preliminary data.</text>
</comment>
<dbReference type="Proteomes" id="UP000569732">
    <property type="component" value="Unassembled WGS sequence"/>
</dbReference>
<feature type="domain" description="Alpha-D-phosphohexomutase C-terminal" evidence="12">
    <location>
        <begin position="695"/>
        <end position="768"/>
    </location>
</feature>
<evidence type="ECO:0000256" key="10">
    <source>
        <dbReference type="SAM" id="MobiDB-lite"/>
    </source>
</evidence>
<dbReference type="Pfam" id="PF00408">
    <property type="entry name" value="PGM_PMM_IV"/>
    <property type="match status" value="1"/>
</dbReference>
<gene>
    <name evidence="16" type="ORF">H0A36_18185</name>
</gene>
<evidence type="ECO:0000256" key="5">
    <source>
        <dbReference type="ARBA" id="ARBA00012730"/>
    </source>
</evidence>
<dbReference type="EMBL" id="JACCKB010000032">
    <property type="protein sequence ID" value="NYZ67948.1"/>
    <property type="molecule type" value="Genomic_DNA"/>
</dbReference>
<reference evidence="16 17" key="1">
    <citation type="submission" date="2020-07" db="EMBL/GenBank/DDBJ databases">
        <title>Endozoicomonas sp. nov., isolated from sediment.</title>
        <authorList>
            <person name="Gu T."/>
        </authorList>
    </citation>
    <scope>NUCLEOTIDE SEQUENCE [LARGE SCALE GENOMIC DNA]</scope>
    <source>
        <strain evidence="16 17">SM1973</strain>
    </source>
</reference>
<comment type="similarity">
    <text evidence="4">Belongs to the phosphohexose mutase family.</text>
</comment>
<dbReference type="PANTHER" id="PTHR43771">
    <property type="entry name" value="PHOSPHOMANNOMUTASE"/>
    <property type="match status" value="1"/>
</dbReference>
<evidence type="ECO:0000256" key="6">
    <source>
        <dbReference type="ARBA" id="ARBA00022553"/>
    </source>
</evidence>
<dbReference type="AlphaFoldDB" id="A0A853IBH6"/>
<evidence type="ECO:0000256" key="3">
    <source>
        <dbReference type="ARBA" id="ARBA00004699"/>
    </source>
</evidence>
<keyword evidence="8" id="KW-0460">Magnesium</keyword>
<dbReference type="PROSITE" id="PS00710">
    <property type="entry name" value="PGM_PMM"/>
    <property type="match status" value="1"/>
</dbReference>
<name>A0A853IBH6_9GAMM</name>
<keyword evidence="11" id="KW-0812">Transmembrane</keyword>
<dbReference type="InterPro" id="IPR005841">
    <property type="entry name" value="Alpha-D-phosphohexomutase_SF"/>
</dbReference>
<evidence type="ECO:0000256" key="7">
    <source>
        <dbReference type="ARBA" id="ARBA00022723"/>
    </source>
</evidence>
<keyword evidence="11" id="KW-0472">Membrane</keyword>
<proteinExistence type="inferred from homology"/>
<feature type="transmembrane region" description="Helical" evidence="11">
    <location>
        <begin position="186"/>
        <end position="207"/>
    </location>
</feature>
<dbReference type="GO" id="GO:0000287">
    <property type="term" value="F:magnesium ion binding"/>
    <property type="evidence" value="ECO:0007669"/>
    <property type="project" value="InterPro"/>
</dbReference>
<dbReference type="SUPFAM" id="SSF53738">
    <property type="entry name" value="Phosphoglucomutase, first 3 domains"/>
    <property type="match status" value="3"/>
</dbReference>
<evidence type="ECO:0000256" key="1">
    <source>
        <dbReference type="ARBA" id="ARBA00000586"/>
    </source>
</evidence>
<keyword evidence="6" id="KW-0597">Phosphoprotein</keyword>
<sequence length="783" mass="85241">MTQLAQQVSAVGRLPEFIEKAQQKDHAGLNELAHKLSKIIPGGIQLNYRISGSSDLNNSGALPLNFAARDLANKAEADKEVFPEFHQLQQRPVIFHAAAIKRGNQVLGSIVAVVDKRALEAALLKDKQTPKGQIKLLQSFRGIATEITSLGQPASEEVFTLKTINPLWQLEFQPGQAIADNTPNSLLILILAALVGILGVVIATFVVQKQQGAAEQADTSTLLDYIEALLKRPSTSDAAFKLELFSNLAISLKNLLQSHIGKVKPEESVHTTTEETTVATEQTQETEGTIADFDFTNPLFQHGTLDIEMIDEEQTEDVVNGNSDTVDVPASIFRAYDIRGVVGETLSLETAELIGRAVGSEAKAANENCVMVGADGRLSSPEISEQLIKGILATGVDVINVGMVPTPLLYFATHIIEDSNTGVMVTGSHNPSNYNGFKIVIDGKTLANEDIQRLYQRIINKDFSSGQGQRQTIDIIESYIERVRDDIGIARPLKVVVDCGNGVAGEIAPRLLEELGCDVVALYCDVDGNFPNHHPDPGKPENLKDLIAMVKETGADLGLAFDGDGDRVGVVTETGKVIYPDRLMMLFAKDVVSRNPGADVIFDVKCTRKLTSLISGYGGRPIMWKTGHSLIKAKMKETGALLAGEMSGHIFFKERWYGFDDGIYSAARLLEIISTDNRSMEAIFSSFPEGVSTPEINIEVTDESKFEIVKKLAEEGNFGKGTITDIDGVRVDFQAGWGLVRASNTTPMLVLRFEADTQELLRKIQALFKKQLLSVAPQIDVPF</sequence>
<feature type="compositionally biased region" description="Low complexity" evidence="10">
    <location>
        <begin position="274"/>
        <end position="285"/>
    </location>
</feature>
<feature type="region of interest" description="Disordered" evidence="10">
    <location>
        <begin position="266"/>
        <end position="285"/>
    </location>
</feature>
<dbReference type="EC" id="5.4.2.8" evidence="5"/>
<evidence type="ECO:0000313" key="16">
    <source>
        <dbReference type="EMBL" id="NYZ67948.1"/>
    </source>
</evidence>
<dbReference type="InterPro" id="IPR005846">
    <property type="entry name" value="A-D-PHexomutase_a/b/a-III"/>
</dbReference>
<dbReference type="PRINTS" id="PR00509">
    <property type="entry name" value="PGMPMM"/>
</dbReference>
<dbReference type="Pfam" id="PF02878">
    <property type="entry name" value="PGM_PMM_I"/>
    <property type="match status" value="1"/>
</dbReference>
<dbReference type="Pfam" id="PF02879">
    <property type="entry name" value="PGM_PMM_II"/>
    <property type="match status" value="1"/>
</dbReference>
<evidence type="ECO:0000256" key="9">
    <source>
        <dbReference type="ARBA" id="ARBA00023235"/>
    </source>
</evidence>
<feature type="domain" description="Alpha-D-phosphohexomutase alpha/beta/alpha" evidence="15">
    <location>
        <begin position="580"/>
        <end position="686"/>
    </location>
</feature>
<evidence type="ECO:0000256" key="2">
    <source>
        <dbReference type="ARBA" id="ARBA00001946"/>
    </source>
</evidence>
<dbReference type="GO" id="GO:0005975">
    <property type="term" value="P:carbohydrate metabolic process"/>
    <property type="evidence" value="ECO:0007669"/>
    <property type="project" value="InterPro"/>
</dbReference>
<dbReference type="CDD" id="cd03089">
    <property type="entry name" value="PMM_PGM"/>
    <property type="match status" value="1"/>
</dbReference>
<dbReference type="PANTHER" id="PTHR43771:SF2">
    <property type="entry name" value="PHOSPHOMANNOMUTASE_PHOSPHOGLUCOMUTASE"/>
    <property type="match status" value="1"/>
</dbReference>
<evidence type="ECO:0000259" key="12">
    <source>
        <dbReference type="Pfam" id="PF00408"/>
    </source>
</evidence>
<dbReference type="InterPro" id="IPR005843">
    <property type="entry name" value="A-D-PHexomutase_C"/>
</dbReference>
<dbReference type="GO" id="GO:0004615">
    <property type="term" value="F:phosphomannomutase activity"/>
    <property type="evidence" value="ECO:0007669"/>
    <property type="project" value="UniProtKB-EC"/>
</dbReference>
<evidence type="ECO:0000256" key="4">
    <source>
        <dbReference type="ARBA" id="ARBA00010231"/>
    </source>
</evidence>
<protein>
    <recommendedName>
        <fullName evidence="5">phosphomannomutase</fullName>
        <ecNumber evidence="5">5.4.2.8</ecNumber>
    </recommendedName>
</protein>
<keyword evidence="11" id="KW-1133">Transmembrane helix</keyword>
<dbReference type="FunFam" id="3.40.120.10:FF:000025">
    <property type="entry name" value="Phosphomannomutase"/>
    <property type="match status" value="1"/>
</dbReference>
<evidence type="ECO:0000259" key="15">
    <source>
        <dbReference type="Pfam" id="PF02880"/>
    </source>
</evidence>
<keyword evidence="9" id="KW-0413">Isomerase</keyword>
<dbReference type="InterPro" id="IPR016055">
    <property type="entry name" value="A-D-PHexomutase_a/b/a-I/II/III"/>
</dbReference>
<feature type="domain" description="Alpha-D-phosphohexomutase alpha/beta/alpha" evidence="13">
    <location>
        <begin position="332"/>
        <end position="463"/>
    </location>
</feature>
<feature type="domain" description="Alpha-D-phosphohexomutase alpha/beta/alpha" evidence="14">
    <location>
        <begin position="478"/>
        <end position="575"/>
    </location>
</feature>
<evidence type="ECO:0000256" key="11">
    <source>
        <dbReference type="SAM" id="Phobius"/>
    </source>
</evidence>
<accession>A0A853IBH6</accession>
<organism evidence="16 17">
    <name type="scientific">Spartinivicinus marinus</name>
    <dbReference type="NCBI Taxonomy" id="2994442"/>
    <lineage>
        <taxon>Bacteria</taxon>
        <taxon>Pseudomonadati</taxon>
        <taxon>Pseudomonadota</taxon>
        <taxon>Gammaproteobacteria</taxon>
        <taxon>Oceanospirillales</taxon>
        <taxon>Zooshikellaceae</taxon>
        <taxon>Spartinivicinus</taxon>
    </lineage>
</organism>
<dbReference type="FunFam" id="3.40.120.10:FF:000021">
    <property type="entry name" value="Phosphomannomutase/phosphoglucomutase"/>
    <property type="match status" value="1"/>
</dbReference>
<dbReference type="InterPro" id="IPR016066">
    <property type="entry name" value="A-D-PHexomutase_CS"/>
</dbReference>